<proteinExistence type="inferred from homology"/>
<keyword evidence="7" id="KW-1185">Reference proteome</keyword>
<dbReference type="EMBL" id="OY731404">
    <property type="protein sequence ID" value="CAJ1969045.1"/>
    <property type="molecule type" value="Genomic_DNA"/>
</dbReference>
<evidence type="ECO:0000256" key="1">
    <source>
        <dbReference type="ARBA" id="ARBA00008668"/>
    </source>
</evidence>
<dbReference type="Pfam" id="PF00657">
    <property type="entry name" value="Lipase_GDSL"/>
    <property type="match status" value="1"/>
</dbReference>
<dbReference type="AlphaFoldDB" id="A0AA86SWP5"/>
<dbReference type="Gene3D" id="3.40.50.1110">
    <property type="entry name" value="SGNH hydrolase"/>
    <property type="match status" value="1"/>
</dbReference>
<dbReference type="PANTHER" id="PTHR46020:SF30">
    <property type="entry name" value="GDSL-LIKE LIPASE_ACYLHYDROLASE"/>
    <property type="match status" value="1"/>
</dbReference>
<dbReference type="GO" id="GO:0016042">
    <property type="term" value="P:lipid catabolic process"/>
    <property type="evidence" value="ECO:0007669"/>
    <property type="project" value="UniProtKB-KW"/>
</dbReference>
<dbReference type="InterPro" id="IPR001087">
    <property type="entry name" value="GDSL"/>
</dbReference>
<keyword evidence="2" id="KW-0378">Hydrolase</keyword>
<organism evidence="6 7">
    <name type="scientific">Sphenostylis stenocarpa</name>
    <dbReference type="NCBI Taxonomy" id="92480"/>
    <lineage>
        <taxon>Eukaryota</taxon>
        <taxon>Viridiplantae</taxon>
        <taxon>Streptophyta</taxon>
        <taxon>Embryophyta</taxon>
        <taxon>Tracheophyta</taxon>
        <taxon>Spermatophyta</taxon>
        <taxon>Magnoliopsida</taxon>
        <taxon>eudicotyledons</taxon>
        <taxon>Gunneridae</taxon>
        <taxon>Pentapetalae</taxon>
        <taxon>rosids</taxon>
        <taxon>fabids</taxon>
        <taxon>Fabales</taxon>
        <taxon>Fabaceae</taxon>
        <taxon>Papilionoideae</taxon>
        <taxon>50 kb inversion clade</taxon>
        <taxon>NPAAA clade</taxon>
        <taxon>indigoferoid/millettioid clade</taxon>
        <taxon>Phaseoleae</taxon>
        <taxon>Sphenostylis</taxon>
    </lineage>
</organism>
<keyword evidence="3" id="KW-0442">Lipid degradation</keyword>
<evidence type="ECO:0000256" key="4">
    <source>
        <dbReference type="ARBA" id="ARBA00023098"/>
    </source>
</evidence>
<name>A0AA86SWP5_9FABA</name>
<dbReference type="PANTHER" id="PTHR46020">
    <property type="entry name" value="OSJNBB0059K02.9 PROTEIN"/>
    <property type="match status" value="1"/>
</dbReference>
<comment type="similarity">
    <text evidence="1">Belongs to the 'GDSL' lipolytic enzyme family.</text>
</comment>
<sequence>MLTTTNETQWLQSGEASQHSEKNGSPTTLFVFGDSYVDTGNVKIDEPGSWKDPYGITFPGKPSGRFSDGRVLTDYIAKYLGLKSPAPYKFRRLMRHRLKYGINFAYAGTGVFSTMAKRPNMTTQIDFLEQLIKENVYTTSDLSKSVAYLSVCGNDYTYFMINDGSAEGFPPFIASMVNQTAINMHRIQSLGVGKVAVGGIHPLGCLPPVTGLYSYKECNKTLNDLIVRHNNALNEAVTKLNQQAKDHSTFFVFDLYGSFMSVLNHPSDYNIKEKFKACCDGLSMKYICGSMENNVKKYRVEIDSE</sequence>
<keyword evidence="4" id="KW-0443">Lipid metabolism</keyword>
<evidence type="ECO:0000256" key="5">
    <source>
        <dbReference type="SAM" id="MobiDB-lite"/>
    </source>
</evidence>
<protein>
    <submittedName>
        <fullName evidence="6">Uncharacterized protein</fullName>
    </submittedName>
</protein>
<evidence type="ECO:0000313" key="6">
    <source>
        <dbReference type="EMBL" id="CAJ1969045.1"/>
    </source>
</evidence>
<reference evidence="6" key="1">
    <citation type="submission" date="2023-10" db="EMBL/GenBank/DDBJ databases">
        <authorList>
            <person name="Domelevo Entfellner J.-B."/>
        </authorList>
    </citation>
    <scope>NUCLEOTIDE SEQUENCE</scope>
</reference>
<evidence type="ECO:0000313" key="7">
    <source>
        <dbReference type="Proteomes" id="UP001189624"/>
    </source>
</evidence>
<evidence type="ECO:0000256" key="2">
    <source>
        <dbReference type="ARBA" id="ARBA00022801"/>
    </source>
</evidence>
<dbReference type="GO" id="GO:0016788">
    <property type="term" value="F:hydrolase activity, acting on ester bonds"/>
    <property type="evidence" value="ECO:0007669"/>
    <property type="project" value="InterPro"/>
</dbReference>
<dbReference type="InterPro" id="IPR036514">
    <property type="entry name" value="SGNH_hydro_sf"/>
</dbReference>
<dbReference type="Proteomes" id="UP001189624">
    <property type="component" value="Chromosome 7"/>
</dbReference>
<accession>A0AA86SWP5</accession>
<feature type="region of interest" description="Disordered" evidence="5">
    <location>
        <begin position="1"/>
        <end position="25"/>
    </location>
</feature>
<evidence type="ECO:0000256" key="3">
    <source>
        <dbReference type="ARBA" id="ARBA00022963"/>
    </source>
</evidence>
<gene>
    <name evidence="6" type="ORF">AYBTSS11_LOCUS22051</name>
</gene>
<dbReference type="Gramene" id="rna-AYBTSS11_LOCUS22051">
    <property type="protein sequence ID" value="CAJ1969045.1"/>
    <property type="gene ID" value="gene-AYBTSS11_LOCUS22051"/>
</dbReference>